<protein>
    <submittedName>
        <fullName evidence="2">STAS domain-containing protein</fullName>
    </submittedName>
</protein>
<dbReference type="Gene3D" id="3.30.750.24">
    <property type="entry name" value="STAS domain"/>
    <property type="match status" value="1"/>
</dbReference>
<gene>
    <name evidence="2" type="ORF">RM530_08715</name>
</gene>
<dbReference type="SUPFAM" id="SSF52091">
    <property type="entry name" value="SpoIIaa-like"/>
    <property type="match status" value="1"/>
</dbReference>
<dbReference type="Proteomes" id="UP001254608">
    <property type="component" value="Unassembled WGS sequence"/>
</dbReference>
<reference evidence="2 3" key="1">
    <citation type="submission" date="2023-09" db="EMBL/GenBank/DDBJ databases">
        <authorList>
            <person name="Rey-Velasco X."/>
        </authorList>
    </citation>
    <scope>NUCLEOTIDE SEQUENCE [LARGE SCALE GENOMIC DNA]</scope>
    <source>
        <strain evidence="2 3">W345</strain>
    </source>
</reference>
<dbReference type="InterPro" id="IPR058548">
    <property type="entry name" value="MlaB-like_STAS"/>
</dbReference>
<dbReference type="InterPro" id="IPR002645">
    <property type="entry name" value="STAS_dom"/>
</dbReference>
<proteinExistence type="predicted"/>
<accession>A0ABU2WII6</accession>
<feature type="domain" description="STAS" evidence="1">
    <location>
        <begin position="8"/>
        <end position="93"/>
    </location>
</feature>
<name>A0ABU2WII6_9GAMM</name>
<evidence type="ECO:0000259" key="1">
    <source>
        <dbReference type="PROSITE" id="PS50801"/>
    </source>
</evidence>
<sequence>MVSVSPGRIEGELCFATADTVLRESAQLLETGSIDLSGVTRADSAGVALLLELRRRHGAPLPLTQIPAQLGGLIEFFNLGAILMPPQPSGSAP</sequence>
<dbReference type="InterPro" id="IPR036513">
    <property type="entry name" value="STAS_dom_sf"/>
</dbReference>
<comment type="caution">
    <text evidence="2">The sequence shown here is derived from an EMBL/GenBank/DDBJ whole genome shotgun (WGS) entry which is preliminary data.</text>
</comment>
<dbReference type="EMBL" id="JAVRIC010000010">
    <property type="protein sequence ID" value="MDT0497444.1"/>
    <property type="molecule type" value="Genomic_DNA"/>
</dbReference>
<organism evidence="2 3">
    <name type="scientific">Banduia mediterranea</name>
    <dbReference type="NCBI Taxonomy" id="3075609"/>
    <lineage>
        <taxon>Bacteria</taxon>
        <taxon>Pseudomonadati</taxon>
        <taxon>Pseudomonadota</taxon>
        <taxon>Gammaproteobacteria</taxon>
        <taxon>Nevskiales</taxon>
        <taxon>Algiphilaceae</taxon>
        <taxon>Banduia</taxon>
    </lineage>
</organism>
<keyword evidence="3" id="KW-1185">Reference proteome</keyword>
<dbReference type="CDD" id="cd07043">
    <property type="entry name" value="STAS_anti-anti-sigma_factors"/>
    <property type="match status" value="1"/>
</dbReference>
<evidence type="ECO:0000313" key="3">
    <source>
        <dbReference type="Proteomes" id="UP001254608"/>
    </source>
</evidence>
<dbReference type="PROSITE" id="PS50801">
    <property type="entry name" value="STAS"/>
    <property type="match status" value="1"/>
</dbReference>
<dbReference type="Pfam" id="PF13466">
    <property type="entry name" value="STAS_2"/>
    <property type="match status" value="1"/>
</dbReference>
<dbReference type="RefSeq" id="WP_311364836.1">
    <property type="nucleotide sequence ID" value="NZ_JAVRIC010000010.1"/>
</dbReference>
<evidence type="ECO:0000313" key="2">
    <source>
        <dbReference type="EMBL" id="MDT0497444.1"/>
    </source>
</evidence>